<accession>A0A939NRV1</accession>
<reference evidence="1" key="1">
    <citation type="submission" date="2021-03" db="EMBL/GenBank/DDBJ databases">
        <title>Molecular epidemiology and mechanisms of colistin and carbapenem resistance in Enterobacteriaceae from clinical isolates, the environment and porcine samples in Pretoria, South Africa.</title>
        <authorList>
            <person name="Bogoshi D."/>
            <person name="Mbelle N.M."/>
            <person name="Naidoo V."/>
            <person name="Osei Sekyere J."/>
        </authorList>
    </citation>
    <scope>NUCLEOTIDE SEQUENCE</scope>
    <source>
        <strain evidence="1">C080</strain>
    </source>
</reference>
<dbReference type="EMBL" id="JAGETR010000143">
    <property type="protein sequence ID" value="MBO2007207.1"/>
    <property type="molecule type" value="Genomic_DNA"/>
</dbReference>
<proteinExistence type="predicted"/>
<comment type="caution">
    <text evidence="1">The sequence shown here is derived from an EMBL/GenBank/DDBJ whole genome shotgun (WGS) entry which is preliminary data.</text>
</comment>
<feature type="non-terminal residue" evidence="1">
    <location>
        <position position="62"/>
    </location>
</feature>
<protein>
    <submittedName>
        <fullName evidence="1">Uncharacterized protein</fullName>
    </submittedName>
</protein>
<sequence length="62" mass="6841">MQRGELNVAAAAVSRQPCCLTGSRDRTLTGDRAGCWRMGDGETLNREWQRRGGTGSRAGFRR</sequence>
<organism evidence="1">
    <name type="scientific">Serratia marcescens</name>
    <dbReference type="NCBI Taxonomy" id="615"/>
    <lineage>
        <taxon>Bacteria</taxon>
        <taxon>Pseudomonadati</taxon>
        <taxon>Pseudomonadota</taxon>
        <taxon>Gammaproteobacteria</taxon>
        <taxon>Enterobacterales</taxon>
        <taxon>Yersiniaceae</taxon>
        <taxon>Serratia</taxon>
    </lineage>
</organism>
<dbReference type="AlphaFoldDB" id="A0A939NRV1"/>
<name>A0A939NRV1_SERMA</name>
<evidence type="ECO:0000313" key="1">
    <source>
        <dbReference type="EMBL" id="MBO2007207.1"/>
    </source>
</evidence>
<gene>
    <name evidence="1" type="ORF">J4732_18620</name>
</gene>